<accession>A0A191YSQ8</accession>
<dbReference type="InterPro" id="IPR015943">
    <property type="entry name" value="WD40/YVTN_repeat-like_dom_sf"/>
</dbReference>
<keyword evidence="2" id="KW-0604">Photosystem II</keyword>
<proteinExistence type="predicted"/>
<feature type="domain" description="Photosynthesis system II assembly factor Ycf48/Hcf136-like" evidence="3">
    <location>
        <begin position="54"/>
        <end position="159"/>
    </location>
</feature>
<dbReference type="CDD" id="cd15482">
    <property type="entry name" value="Sialidase_non-viral"/>
    <property type="match status" value="1"/>
</dbReference>
<dbReference type="PANTHER" id="PTHR47199:SF2">
    <property type="entry name" value="PHOTOSYSTEM II STABILITY_ASSEMBLY FACTOR HCF136, CHLOROPLASTIC"/>
    <property type="match status" value="1"/>
</dbReference>
<dbReference type="OrthoDB" id="9813892at2"/>
<protein>
    <submittedName>
        <fullName evidence="4">Glycosyl hydrolase</fullName>
    </submittedName>
</protein>
<name>A0A191YSQ8_9PSED</name>
<keyword evidence="1" id="KW-0602">Photosynthesis</keyword>
<evidence type="ECO:0000259" key="3">
    <source>
        <dbReference type="Pfam" id="PF14870"/>
    </source>
</evidence>
<keyword evidence="4" id="KW-0378">Hydrolase</keyword>
<dbReference type="SUPFAM" id="SSF110296">
    <property type="entry name" value="Oligoxyloglucan reducing end-specific cellobiohydrolase"/>
    <property type="match status" value="1"/>
</dbReference>
<dbReference type="Gene3D" id="2.130.10.10">
    <property type="entry name" value="YVTN repeat-like/Quinoprotein amine dehydrogenase"/>
    <property type="match status" value="1"/>
</dbReference>
<organism evidence="4 5">
    <name type="scientific">Pseudomonas silesiensis</name>
    <dbReference type="NCBI Taxonomy" id="1853130"/>
    <lineage>
        <taxon>Bacteria</taxon>
        <taxon>Pseudomonadati</taxon>
        <taxon>Pseudomonadota</taxon>
        <taxon>Gammaproteobacteria</taxon>
        <taxon>Pseudomonadales</taxon>
        <taxon>Pseudomonadaceae</taxon>
        <taxon>Pseudomonas</taxon>
    </lineage>
</organism>
<gene>
    <name evidence="4" type="ORF">PMA3_11700</name>
</gene>
<evidence type="ECO:0000256" key="2">
    <source>
        <dbReference type="ARBA" id="ARBA00023276"/>
    </source>
</evidence>
<keyword evidence="5" id="KW-1185">Reference proteome</keyword>
<reference evidence="4 5" key="1">
    <citation type="journal article" date="2018" name="Syst. Appl. Microbiol.">
        <title>Pseudomonas silesiensis sp. nov. strain A3T isolated from a biological pesticide sewage treatment plant and analysis of the complete genome sequence.</title>
        <authorList>
            <person name="Kaminski M.A."/>
            <person name="Furmanczyk E.M."/>
            <person name="Sobczak A."/>
            <person name="Dziembowski A."/>
            <person name="Lipinski L."/>
        </authorList>
    </citation>
    <scope>NUCLEOTIDE SEQUENCE [LARGE SCALE GENOMIC DNA]</scope>
    <source>
        <strain evidence="4 5">A3</strain>
    </source>
</reference>
<dbReference type="PANTHER" id="PTHR47199">
    <property type="entry name" value="PHOTOSYSTEM II STABILITY/ASSEMBLY FACTOR HCF136, CHLOROPLASTIC"/>
    <property type="match status" value="1"/>
</dbReference>
<dbReference type="EMBL" id="CP014870">
    <property type="protein sequence ID" value="ANJ55776.1"/>
    <property type="molecule type" value="Genomic_DNA"/>
</dbReference>
<dbReference type="GO" id="GO:0009523">
    <property type="term" value="C:photosystem II"/>
    <property type="evidence" value="ECO:0007669"/>
    <property type="project" value="UniProtKB-KW"/>
</dbReference>
<evidence type="ECO:0000313" key="4">
    <source>
        <dbReference type="EMBL" id="ANJ55776.1"/>
    </source>
</evidence>
<dbReference type="Pfam" id="PF14870">
    <property type="entry name" value="PSII_BNR"/>
    <property type="match status" value="1"/>
</dbReference>
<dbReference type="KEGG" id="psil:PMA3_11700"/>
<dbReference type="AlphaFoldDB" id="A0A191YSQ8"/>
<dbReference type="Proteomes" id="UP000078354">
    <property type="component" value="Chromosome"/>
</dbReference>
<dbReference type="InterPro" id="IPR028203">
    <property type="entry name" value="PSII_CF48-like_dom"/>
</dbReference>
<sequence length="328" mass="34630">MRSVIGYAVCLVVALTIGYTFSPKSPPQAELLATRPDRVQINGLLNLGSRVVAVGERGSILLSDDQGVSWQPASVATQRNATLTAVVALDEKRLLAVGHDGWILRSLDSGSNWQEMRYDSDLGEPLLGIWTGGGDNIMAFGSFGKFYQSVDAGQTWTPQSLDIDSAHLNSMDGGGDGRRMLVGEQGLVLRTADAGQHWQTLPAFYSGSLFGIVRLSADNWVTYGMRGHVFVSHDFGDSWTQINVGNQLPLYGHVLLPDHSGLVIVGAGSSVVRLDAQGALVGVERLAGLGTLTSATMVGSRLLVGGERGVLQGSGGSVAALVAKQATR</sequence>
<dbReference type="RefSeq" id="WP_064677304.1">
    <property type="nucleotide sequence ID" value="NZ_CP014870.1"/>
</dbReference>
<evidence type="ECO:0000256" key="1">
    <source>
        <dbReference type="ARBA" id="ARBA00022531"/>
    </source>
</evidence>
<dbReference type="STRING" id="1853130.PMA3_11700"/>
<dbReference type="GO" id="GO:0016787">
    <property type="term" value="F:hydrolase activity"/>
    <property type="evidence" value="ECO:0007669"/>
    <property type="project" value="UniProtKB-KW"/>
</dbReference>
<dbReference type="GO" id="GO:0015979">
    <property type="term" value="P:photosynthesis"/>
    <property type="evidence" value="ECO:0007669"/>
    <property type="project" value="UniProtKB-KW"/>
</dbReference>
<evidence type="ECO:0000313" key="5">
    <source>
        <dbReference type="Proteomes" id="UP000078354"/>
    </source>
</evidence>